<organism evidence="2 3">
    <name type="scientific">Streptomyces incanus</name>
    <dbReference type="NCBI Taxonomy" id="887453"/>
    <lineage>
        <taxon>Bacteria</taxon>
        <taxon>Bacillati</taxon>
        <taxon>Actinomycetota</taxon>
        <taxon>Actinomycetes</taxon>
        <taxon>Kitasatosporales</taxon>
        <taxon>Streptomycetaceae</taxon>
        <taxon>Streptomyces</taxon>
    </lineage>
</organism>
<keyword evidence="3" id="KW-1185">Reference proteome</keyword>
<sequence length="73" mass="7797">MTDPIVSNAETLQGWRRSSYSNSEGGSCVEIVDSHLSGVPVRDSKLPNGPALIFESAAWSPFVSALKEGKFQG</sequence>
<dbReference type="Proteomes" id="UP001596183">
    <property type="component" value="Unassembled WGS sequence"/>
</dbReference>
<dbReference type="EMBL" id="JBHSPC010000167">
    <property type="protein sequence ID" value="MFC5675695.1"/>
    <property type="molecule type" value="Genomic_DNA"/>
</dbReference>
<reference evidence="3" key="1">
    <citation type="journal article" date="2019" name="Int. J. Syst. Evol. Microbiol.">
        <title>The Global Catalogue of Microorganisms (GCM) 10K type strain sequencing project: providing services to taxonomists for standard genome sequencing and annotation.</title>
        <authorList>
            <consortium name="The Broad Institute Genomics Platform"/>
            <consortium name="The Broad Institute Genome Sequencing Center for Infectious Disease"/>
            <person name="Wu L."/>
            <person name="Ma J."/>
        </authorList>
    </citation>
    <scope>NUCLEOTIDE SEQUENCE [LARGE SCALE GENOMIC DNA]</scope>
    <source>
        <strain evidence="3">JCM 13852</strain>
    </source>
</reference>
<protein>
    <submittedName>
        <fullName evidence="2">DUF397 domain-containing protein</fullName>
    </submittedName>
</protein>
<gene>
    <name evidence="2" type="ORF">ACFP2V_38285</name>
</gene>
<evidence type="ECO:0000313" key="2">
    <source>
        <dbReference type="EMBL" id="MFC5675695.1"/>
    </source>
</evidence>
<proteinExistence type="predicted"/>
<accession>A0ABW0Y139</accession>
<dbReference type="InterPro" id="IPR007278">
    <property type="entry name" value="DUF397"/>
</dbReference>
<name>A0ABW0Y139_9ACTN</name>
<evidence type="ECO:0000259" key="1">
    <source>
        <dbReference type="Pfam" id="PF04149"/>
    </source>
</evidence>
<dbReference type="Pfam" id="PF04149">
    <property type="entry name" value="DUF397"/>
    <property type="match status" value="1"/>
</dbReference>
<comment type="caution">
    <text evidence="2">The sequence shown here is derived from an EMBL/GenBank/DDBJ whole genome shotgun (WGS) entry which is preliminary data.</text>
</comment>
<evidence type="ECO:0000313" key="3">
    <source>
        <dbReference type="Proteomes" id="UP001596183"/>
    </source>
</evidence>
<feature type="domain" description="DUF397" evidence="1">
    <location>
        <begin position="14"/>
        <end position="67"/>
    </location>
</feature>